<feature type="domain" description="DUF6457" evidence="1">
    <location>
        <begin position="8"/>
        <end position="91"/>
    </location>
</feature>
<protein>
    <recommendedName>
        <fullName evidence="1">DUF6457 domain-containing protein</fullName>
    </recommendedName>
</protein>
<proteinExistence type="predicted"/>
<keyword evidence="3" id="KW-1185">Reference proteome</keyword>
<dbReference type="Pfam" id="PF20058">
    <property type="entry name" value="DUF6457"/>
    <property type="match status" value="1"/>
</dbReference>
<dbReference type="InterPro" id="IPR045598">
    <property type="entry name" value="DUF6457"/>
</dbReference>
<evidence type="ECO:0000313" key="3">
    <source>
        <dbReference type="Proteomes" id="UP000295411"/>
    </source>
</evidence>
<dbReference type="RefSeq" id="WP_120168814.1">
    <property type="nucleotide sequence ID" value="NZ_SMTK01000002.1"/>
</dbReference>
<evidence type="ECO:0000259" key="1">
    <source>
        <dbReference type="Pfam" id="PF20058"/>
    </source>
</evidence>
<evidence type="ECO:0000313" key="2">
    <source>
        <dbReference type="EMBL" id="TDK26506.1"/>
    </source>
</evidence>
<dbReference type="Proteomes" id="UP000295411">
    <property type="component" value="Unassembled WGS sequence"/>
</dbReference>
<dbReference type="AlphaFoldDB" id="A0A4R5TZ38"/>
<dbReference type="OrthoDB" id="5119112at2"/>
<name>A0A4R5TZ38_9MICC</name>
<organism evidence="2 3">
    <name type="scientific">Arthrobacter crusticola</name>
    <dbReference type="NCBI Taxonomy" id="2547960"/>
    <lineage>
        <taxon>Bacteria</taxon>
        <taxon>Bacillati</taxon>
        <taxon>Actinomycetota</taxon>
        <taxon>Actinomycetes</taxon>
        <taxon>Micrococcales</taxon>
        <taxon>Micrococcaceae</taxon>
        <taxon>Arthrobacter</taxon>
    </lineage>
</organism>
<comment type="caution">
    <text evidence="2">The sequence shown here is derived from an EMBL/GenBank/DDBJ whole genome shotgun (WGS) entry which is preliminary data.</text>
</comment>
<gene>
    <name evidence="2" type="ORF">E2F48_04740</name>
</gene>
<sequence length="104" mass="10910">MTTSPDAEERELSDWSRTLTQALQILDLEVDSAKILEVADRSSAAVSPNAGAISAFLVGYAAGTVNTKGRKGADEAVQKAASTVLRVLATGDDREEEGWTGTAQ</sequence>
<reference evidence="2 3" key="1">
    <citation type="submission" date="2019-03" db="EMBL/GenBank/DDBJ databases">
        <title>Arthrobacter sp. nov., an bacterium isolated from biocrust in Mu Us Desert.</title>
        <authorList>
            <person name="Lixiong L."/>
        </authorList>
    </citation>
    <scope>NUCLEOTIDE SEQUENCE [LARGE SCALE GENOMIC DNA]</scope>
    <source>
        <strain evidence="2 3">SLN-3</strain>
    </source>
</reference>
<dbReference type="EMBL" id="SMTK01000002">
    <property type="protein sequence ID" value="TDK26506.1"/>
    <property type="molecule type" value="Genomic_DNA"/>
</dbReference>
<accession>A0A4R5TZ38</accession>